<protein>
    <submittedName>
        <fullName evidence="1">Uncharacterized protein</fullName>
    </submittedName>
</protein>
<evidence type="ECO:0000313" key="1">
    <source>
        <dbReference type="EMBL" id="MBB4045841.1"/>
    </source>
</evidence>
<dbReference type="EMBL" id="JACIER010000019">
    <property type="protein sequence ID" value="MBB4045841.1"/>
    <property type="molecule type" value="Genomic_DNA"/>
</dbReference>
<evidence type="ECO:0000313" key="2">
    <source>
        <dbReference type="Proteomes" id="UP000560658"/>
    </source>
</evidence>
<dbReference type="RefSeq" id="WP_148298422.1">
    <property type="nucleotide sequence ID" value="NZ_JACIER010000019.1"/>
</dbReference>
<gene>
    <name evidence="1" type="ORF">GGR06_003664</name>
</gene>
<sequence length="76" mass="8413">MQTSNVSDWMKRASDFLPPGIWLKAPGNWVASPGHLNESPGHSEAGERLINPCTQLFCGNNEFRPSSIFRLSIGRT</sequence>
<organism evidence="1 2">
    <name type="scientific">Bacteroides reticulotermitis</name>
    <dbReference type="NCBI Taxonomy" id="1133319"/>
    <lineage>
        <taxon>Bacteria</taxon>
        <taxon>Pseudomonadati</taxon>
        <taxon>Bacteroidota</taxon>
        <taxon>Bacteroidia</taxon>
        <taxon>Bacteroidales</taxon>
        <taxon>Bacteroidaceae</taxon>
        <taxon>Bacteroides</taxon>
    </lineage>
</organism>
<comment type="caution">
    <text evidence="1">The sequence shown here is derived from an EMBL/GenBank/DDBJ whole genome shotgun (WGS) entry which is preliminary data.</text>
</comment>
<dbReference type="Proteomes" id="UP000560658">
    <property type="component" value="Unassembled WGS sequence"/>
</dbReference>
<accession>A0A840D499</accession>
<dbReference type="AlphaFoldDB" id="A0A840D499"/>
<reference evidence="1" key="1">
    <citation type="submission" date="2020-08" db="EMBL/GenBank/DDBJ databases">
        <title>Genomic Encyclopedia of Type Strains, Phase IV (KMG-IV): sequencing the most valuable type-strain genomes for metagenomic binning, comparative biology and taxonomic classification.</title>
        <authorList>
            <person name="Goeker M."/>
        </authorList>
    </citation>
    <scope>NUCLEOTIDE SEQUENCE [LARGE SCALE GENOMIC DNA]</scope>
    <source>
        <strain evidence="1">DSM 105720</strain>
    </source>
</reference>
<keyword evidence="2" id="KW-1185">Reference proteome</keyword>
<proteinExistence type="predicted"/>
<name>A0A840D499_9BACE</name>